<keyword evidence="3" id="KW-0326">Glycosidase</keyword>
<dbReference type="CDD" id="cd11330">
    <property type="entry name" value="AmyAc_OligoGlu"/>
    <property type="match status" value="1"/>
</dbReference>
<dbReference type="SMART" id="SM00642">
    <property type="entry name" value="Aamy"/>
    <property type="match status" value="1"/>
</dbReference>
<proteinExistence type="inferred from homology"/>
<evidence type="ECO:0000256" key="3">
    <source>
        <dbReference type="ARBA" id="ARBA00023295"/>
    </source>
</evidence>
<evidence type="ECO:0000259" key="4">
    <source>
        <dbReference type="SMART" id="SM00642"/>
    </source>
</evidence>
<dbReference type="FunFam" id="3.90.400.10:FF:000002">
    <property type="entry name" value="Sucrose isomerase"/>
    <property type="match status" value="1"/>
</dbReference>
<evidence type="ECO:0000256" key="2">
    <source>
        <dbReference type="ARBA" id="ARBA00022801"/>
    </source>
</evidence>
<dbReference type="Gene3D" id="3.90.400.10">
    <property type="entry name" value="Oligo-1,6-glucosidase, Domain 2"/>
    <property type="match status" value="1"/>
</dbReference>
<evidence type="ECO:0000313" key="6">
    <source>
        <dbReference type="Proteomes" id="UP000306223"/>
    </source>
</evidence>
<dbReference type="PANTHER" id="PTHR10357:SF179">
    <property type="entry name" value="NEUTRAL AND BASIC AMINO ACID TRANSPORT PROTEIN RBAT"/>
    <property type="match status" value="1"/>
</dbReference>
<sequence>MAEWWRDAVIYQIYPRSFQDSDGDGIGDLPGITRRLDHVAGLGVDAIWLSPFFTSPQKDMGYDVSDYTDVDPLFGSMADFDAMVARAHELGLKVIIDQVISHSSDVHPWFEESRQSRDNPKADWYVWADPKPDGTPPNNWPSVFGGPAWEWEPRRRQYYLHNFLIEQPDLNMWNPAVQDALLDTMRFWLERGVDGFRLDTVNYYFHDSDLRDNPPNPDHKGPETYGFQRHIHSKNRPENIAFLTRMRALTDEYDARMMVGEVGDGGQTAIDIMAEYTAGSDRLHMCYSFEMLSPEFTAAHFRHTIEGVHDHAPDSHSCWSFSNHDVVRHVSRWARHAESPDALARQSAAMLLSFPGTICLYQGEELGQTETTLVYEELTDPPALRFWPEVKGRDGCRTPMVWDQGEPHAGFSDTTPWLPVKDEQAIRAVAHQQDQNDSVLAAYRAVLAFRKGSDALRFGTAAFLDLPEPVLAFRRDHDGQTLTAAFNLSPTPRTLTVGGDTALTGPSHATLEGTQLQLPANGFAWLTGSPTLSA</sequence>
<dbReference type="OrthoDB" id="9805159at2"/>
<dbReference type="SUPFAM" id="SSF51445">
    <property type="entry name" value="(Trans)glycosidases"/>
    <property type="match status" value="1"/>
</dbReference>
<comment type="caution">
    <text evidence="5">The sequence shown here is derived from an EMBL/GenBank/DDBJ whole genome shotgun (WGS) entry which is preliminary data.</text>
</comment>
<dbReference type="AlphaFoldDB" id="A0A4U0R195"/>
<dbReference type="EMBL" id="SUNH01000002">
    <property type="protein sequence ID" value="TJZ87752.1"/>
    <property type="molecule type" value="Genomic_DNA"/>
</dbReference>
<evidence type="ECO:0000256" key="1">
    <source>
        <dbReference type="ARBA" id="ARBA00008061"/>
    </source>
</evidence>
<dbReference type="Gene3D" id="2.60.40.1180">
    <property type="entry name" value="Golgi alpha-mannosidase II"/>
    <property type="match status" value="1"/>
</dbReference>
<keyword evidence="6" id="KW-1185">Reference proteome</keyword>
<keyword evidence="2" id="KW-0378">Hydrolase</keyword>
<evidence type="ECO:0000313" key="5">
    <source>
        <dbReference type="EMBL" id="TJZ87752.1"/>
    </source>
</evidence>
<dbReference type="GO" id="GO:0004556">
    <property type="term" value="F:alpha-amylase activity"/>
    <property type="evidence" value="ECO:0007669"/>
    <property type="project" value="TreeGrafter"/>
</dbReference>
<accession>A0A4U0R195</accession>
<feature type="domain" description="Glycosyl hydrolase family 13 catalytic" evidence="4">
    <location>
        <begin position="12"/>
        <end position="397"/>
    </location>
</feature>
<dbReference type="RefSeq" id="WP_136854880.1">
    <property type="nucleotide sequence ID" value="NZ_SUNH01000002.1"/>
</dbReference>
<dbReference type="Gene3D" id="3.20.20.80">
    <property type="entry name" value="Glycosidases"/>
    <property type="match status" value="1"/>
</dbReference>
<dbReference type="InterPro" id="IPR045857">
    <property type="entry name" value="O16G_dom_2"/>
</dbReference>
<dbReference type="Proteomes" id="UP000306223">
    <property type="component" value="Unassembled WGS sequence"/>
</dbReference>
<dbReference type="Pfam" id="PF00128">
    <property type="entry name" value="Alpha-amylase"/>
    <property type="match status" value="1"/>
</dbReference>
<protein>
    <submittedName>
        <fullName evidence="5">Alpha-glucosidase</fullName>
    </submittedName>
</protein>
<dbReference type="InterPro" id="IPR013780">
    <property type="entry name" value="Glyco_hydro_b"/>
</dbReference>
<reference evidence="5 6" key="1">
    <citation type="submission" date="2019-04" db="EMBL/GenBank/DDBJ databases">
        <authorList>
            <person name="Li J."/>
        </authorList>
    </citation>
    <scope>NUCLEOTIDE SEQUENCE [LARGE SCALE GENOMIC DNA]</scope>
    <source>
        <strain evidence="5 6">CCTCC AB2016182</strain>
    </source>
</reference>
<dbReference type="PANTHER" id="PTHR10357">
    <property type="entry name" value="ALPHA-AMYLASE FAMILY MEMBER"/>
    <property type="match status" value="1"/>
</dbReference>
<dbReference type="InterPro" id="IPR017853">
    <property type="entry name" value="GH"/>
</dbReference>
<name>A0A4U0R195_9RHOB</name>
<dbReference type="SUPFAM" id="SSF51011">
    <property type="entry name" value="Glycosyl hydrolase domain"/>
    <property type="match status" value="1"/>
</dbReference>
<dbReference type="GO" id="GO:0009313">
    <property type="term" value="P:oligosaccharide catabolic process"/>
    <property type="evidence" value="ECO:0007669"/>
    <property type="project" value="TreeGrafter"/>
</dbReference>
<comment type="similarity">
    <text evidence="1">Belongs to the glycosyl hydrolase 13 family.</text>
</comment>
<organism evidence="5 6">
    <name type="scientific">Paracoccus hibiscisoli</name>
    <dbReference type="NCBI Taxonomy" id="2023261"/>
    <lineage>
        <taxon>Bacteria</taxon>
        <taxon>Pseudomonadati</taxon>
        <taxon>Pseudomonadota</taxon>
        <taxon>Alphaproteobacteria</taxon>
        <taxon>Rhodobacterales</taxon>
        <taxon>Paracoccaceae</taxon>
        <taxon>Paracoccus</taxon>
    </lineage>
</organism>
<dbReference type="InterPro" id="IPR006047">
    <property type="entry name" value="GH13_cat_dom"/>
</dbReference>
<gene>
    <name evidence="5" type="ORF">FA740_00825</name>
</gene>